<keyword evidence="7" id="KW-1185">Reference proteome</keyword>
<evidence type="ECO:0000259" key="5">
    <source>
        <dbReference type="Pfam" id="PF00877"/>
    </source>
</evidence>
<dbReference type="EMBL" id="JBHSJB010000033">
    <property type="protein sequence ID" value="MFC5058685.1"/>
    <property type="molecule type" value="Genomic_DNA"/>
</dbReference>
<keyword evidence="4" id="KW-0788">Thiol protease</keyword>
<dbReference type="SUPFAM" id="SSF54001">
    <property type="entry name" value="Cysteine proteinases"/>
    <property type="match status" value="1"/>
</dbReference>
<protein>
    <submittedName>
        <fullName evidence="6">NlpC/P60 family protein</fullName>
    </submittedName>
</protein>
<evidence type="ECO:0000256" key="1">
    <source>
        <dbReference type="ARBA" id="ARBA00007074"/>
    </source>
</evidence>
<evidence type="ECO:0000313" key="7">
    <source>
        <dbReference type="Proteomes" id="UP001595833"/>
    </source>
</evidence>
<accession>A0ABV9Y7K7</accession>
<dbReference type="Pfam" id="PF00877">
    <property type="entry name" value="NLPC_P60"/>
    <property type="match status" value="1"/>
</dbReference>
<name>A0ABV9Y7K7_9PSEU</name>
<organism evidence="6 7">
    <name type="scientific">Saccharothrix xinjiangensis</name>
    <dbReference type="NCBI Taxonomy" id="204798"/>
    <lineage>
        <taxon>Bacteria</taxon>
        <taxon>Bacillati</taxon>
        <taxon>Actinomycetota</taxon>
        <taxon>Actinomycetes</taxon>
        <taxon>Pseudonocardiales</taxon>
        <taxon>Pseudonocardiaceae</taxon>
        <taxon>Saccharothrix</taxon>
    </lineage>
</organism>
<dbReference type="Proteomes" id="UP001595833">
    <property type="component" value="Unassembled WGS sequence"/>
</dbReference>
<evidence type="ECO:0000256" key="2">
    <source>
        <dbReference type="ARBA" id="ARBA00022670"/>
    </source>
</evidence>
<evidence type="ECO:0000256" key="3">
    <source>
        <dbReference type="ARBA" id="ARBA00022801"/>
    </source>
</evidence>
<reference evidence="7" key="1">
    <citation type="journal article" date="2019" name="Int. J. Syst. Evol. Microbiol.">
        <title>The Global Catalogue of Microorganisms (GCM) 10K type strain sequencing project: providing services to taxonomists for standard genome sequencing and annotation.</title>
        <authorList>
            <consortium name="The Broad Institute Genomics Platform"/>
            <consortium name="The Broad Institute Genome Sequencing Center for Infectious Disease"/>
            <person name="Wu L."/>
            <person name="Ma J."/>
        </authorList>
    </citation>
    <scope>NUCLEOTIDE SEQUENCE [LARGE SCALE GENOMIC DNA]</scope>
    <source>
        <strain evidence="7">KCTC 12848</strain>
    </source>
</reference>
<dbReference type="InterPro" id="IPR000064">
    <property type="entry name" value="NLP_P60_dom"/>
</dbReference>
<dbReference type="InterPro" id="IPR038765">
    <property type="entry name" value="Papain-like_cys_pep_sf"/>
</dbReference>
<evidence type="ECO:0000313" key="6">
    <source>
        <dbReference type="EMBL" id="MFC5058685.1"/>
    </source>
</evidence>
<keyword evidence="2" id="KW-0645">Protease</keyword>
<keyword evidence="3" id="KW-0378">Hydrolase</keyword>
<evidence type="ECO:0000256" key="4">
    <source>
        <dbReference type="ARBA" id="ARBA00022807"/>
    </source>
</evidence>
<comment type="similarity">
    <text evidence="1">Belongs to the peptidase C40 family.</text>
</comment>
<gene>
    <name evidence="6" type="ORF">ACFPFM_33670</name>
</gene>
<feature type="domain" description="NlpC/P60" evidence="5">
    <location>
        <begin position="16"/>
        <end position="52"/>
    </location>
</feature>
<sequence>MSAVQTAWPTFGTPQVFYGTPGNIHHVGLYLGAGRMINAPTFGQPVQIDNHRYDGDDYAGATRPAASAPVWLLRRLVHFGVCTSTA</sequence>
<comment type="caution">
    <text evidence="6">The sequence shown here is derived from an EMBL/GenBank/DDBJ whole genome shotgun (WGS) entry which is preliminary data.</text>
</comment>
<proteinExistence type="inferred from homology"/>
<dbReference type="Gene3D" id="3.90.1720.10">
    <property type="entry name" value="endopeptidase domain like (from Nostoc punctiforme)"/>
    <property type="match status" value="1"/>
</dbReference>